<comment type="caution">
    <text evidence="8">The sequence shown here is derived from an EMBL/GenBank/DDBJ whole genome shotgun (WGS) entry which is preliminary data.</text>
</comment>
<evidence type="ECO:0000256" key="6">
    <source>
        <dbReference type="PROSITE-ProRule" id="PRU01211"/>
    </source>
</evidence>
<evidence type="ECO:0000256" key="1">
    <source>
        <dbReference type="ARBA" id="ARBA00022670"/>
    </source>
</evidence>
<dbReference type="CDD" id="cd04280">
    <property type="entry name" value="ZnMc_astacin_like"/>
    <property type="match status" value="1"/>
</dbReference>
<keyword evidence="3 6" id="KW-0378">Hydrolase</keyword>
<evidence type="ECO:0000313" key="9">
    <source>
        <dbReference type="Proteomes" id="UP001606300"/>
    </source>
</evidence>
<dbReference type="SMART" id="SM00235">
    <property type="entry name" value="ZnMc"/>
    <property type="match status" value="1"/>
</dbReference>
<dbReference type="InterPro" id="IPR034035">
    <property type="entry name" value="Astacin-like_dom"/>
</dbReference>
<dbReference type="EMBL" id="JBIGHY010000007">
    <property type="protein sequence ID" value="MFG6416132.1"/>
    <property type="molecule type" value="Genomic_DNA"/>
</dbReference>
<dbReference type="PANTHER" id="PTHR10127">
    <property type="entry name" value="DISCOIDIN, CUB, EGF, LAMININ , AND ZINC METALLOPROTEASE DOMAIN CONTAINING"/>
    <property type="match status" value="1"/>
</dbReference>
<name>A0ABW7ESL7_9BURK</name>
<reference evidence="8 9" key="1">
    <citation type="submission" date="2024-09" db="EMBL/GenBank/DDBJ databases">
        <title>Novel species of the genus Pelomonas and Roseateles isolated from streams.</title>
        <authorList>
            <person name="Lu H."/>
        </authorList>
    </citation>
    <scope>NUCLEOTIDE SEQUENCE [LARGE SCALE GENOMIC DNA]</scope>
    <source>
        <strain evidence="8 9">DC23W</strain>
    </source>
</reference>
<dbReference type="InterPro" id="IPR001506">
    <property type="entry name" value="Peptidase_M12A"/>
</dbReference>
<feature type="active site" evidence="6">
    <location>
        <position position="169"/>
    </location>
</feature>
<comment type="cofactor">
    <cofactor evidence="6">
        <name>Zn(2+)</name>
        <dbReference type="ChEBI" id="CHEBI:29105"/>
    </cofactor>
    <text evidence="6">Binds 1 zinc ion per subunit.</text>
</comment>
<feature type="binding site" evidence="6">
    <location>
        <position position="178"/>
    </location>
    <ligand>
        <name>Zn(2+)</name>
        <dbReference type="ChEBI" id="CHEBI:29105"/>
        <note>catalytic</note>
    </ligand>
</feature>
<comment type="caution">
    <text evidence="6">Lacks conserved residue(s) required for the propagation of feature annotation.</text>
</comment>
<gene>
    <name evidence="8" type="ORF">ACG02S_19735</name>
</gene>
<dbReference type="Proteomes" id="UP001606300">
    <property type="component" value="Unassembled WGS sequence"/>
</dbReference>
<dbReference type="PROSITE" id="PS51864">
    <property type="entry name" value="ASTACIN"/>
    <property type="match status" value="1"/>
</dbReference>
<keyword evidence="4 6" id="KW-0862">Zinc</keyword>
<dbReference type="Pfam" id="PF01400">
    <property type="entry name" value="Astacin"/>
    <property type="match status" value="1"/>
</dbReference>
<evidence type="ECO:0000313" key="8">
    <source>
        <dbReference type="EMBL" id="MFG6416132.1"/>
    </source>
</evidence>
<evidence type="ECO:0000256" key="3">
    <source>
        <dbReference type="ARBA" id="ARBA00022801"/>
    </source>
</evidence>
<dbReference type="InterPro" id="IPR024079">
    <property type="entry name" value="MetalloPept_cat_dom_sf"/>
</dbReference>
<organism evidence="8 9">
    <name type="scientific">Pelomonas dachongensis</name>
    <dbReference type="NCBI Taxonomy" id="3299029"/>
    <lineage>
        <taxon>Bacteria</taxon>
        <taxon>Pseudomonadati</taxon>
        <taxon>Pseudomonadota</taxon>
        <taxon>Betaproteobacteria</taxon>
        <taxon>Burkholderiales</taxon>
        <taxon>Sphaerotilaceae</taxon>
        <taxon>Roseateles</taxon>
    </lineage>
</organism>
<sequence>MSEADGLHSTDYRLGFHKPIGSAWQPVIYSAVNINGTRYAVLEGCILIGTVEEQDKLVDRIRQQSNSEVFTDPDFVMQGGAIKGGSYRWPNGRVPYVISGSLLNKQRIEDAISHWNGLATKIRLVARTNEKDWVEFVPGPGCASYVGRRGGRQEIVIGDACSAGNVMHEIGHCVGFYHEQSRSDRDQHVQIEWANVNPTMRHNFNQENSVNLGAYDFGSIMHYPATAFSVNGQPTIVPRQPLPPGINMGQRNGLSSGDVAAVQQLYP</sequence>
<dbReference type="RefSeq" id="WP_394472199.1">
    <property type="nucleotide sequence ID" value="NZ_JBIGHY010000007.1"/>
</dbReference>
<dbReference type="InterPro" id="IPR006026">
    <property type="entry name" value="Peptidase_Metallo"/>
</dbReference>
<keyword evidence="9" id="KW-1185">Reference proteome</keyword>
<proteinExistence type="predicted"/>
<dbReference type="SUPFAM" id="SSF55486">
    <property type="entry name" value="Metalloproteases ('zincins'), catalytic domain"/>
    <property type="match status" value="1"/>
</dbReference>
<evidence type="ECO:0000259" key="7">
    <source>
        <dbReference type="PROSITE" id="PS51864"/>
    </source>
</evidence>
<keyword evidence="5 6" id="KW-0482">Metalloprotease</keyword>
<dbReference type="PANTHER" id="PTHR10127:SF780">
    <property type="entry name" value="METALLOENDOPEPTIDASE"/>
    <property type="match status" value="1"/>
</dbReference>
<dbReference type="PRINTS" id="PR00480">
    <property type="entry name" value="ASTACIN"/>
</dbReference>
<evidence type="ECO:0000256" key="5">
    <source>
        <dbReference type="ARBA" id="ARBA00023049"/>
    </source>
</evidence>
<keyword evidence="2 6" id="KW-0479">Metal-binding</keyword>
<evidence type="ECO:0000256" key="4">
    <source>
        <dbReference type="ARBA" id="ARBA00022833"/>
    </source>
</evidence>
<accession>A0ABW7ESL7</accession>
<keyword evidence="1 6" id="KW-0645">Protease</keyword>
<feature type="binding site" evidence="6">
    <location>
        <position position="168"/>
    </location>
    <ligand>
        <name>Zn(2+)</name>
        <dbReference type="ChEBI" id="CHEBI:29105"/>
        <note>catalytic</note>
    </ligand>
</feature>
<feature type="domain" description="Peptidase M12A" evidence="7">
    <location>
        <begin position="80"/>
        <end position="267"/>
    </location>
</feature>
<dbReference type="Gene3D" id="3.40.390.10">
    <property type="entry name" value="Collagenase (Catalytic Domain)"/>
    <property type="match status" value="1"/>
</dbReference>
<protein>
    <submittedName>
        <fullName evidence="8">M12 family metallopeptidase</fullName>
    </submittedName>
</protein>
<feature type="binding site" evidence="6">
    <location>
        <position position="172"/>
    </location>
    <ligand>
        <name>Zn(2+)</name>
        <dbReference type="ChEBI" id="CHEBI:29105"/>
        <note>catalytic</note>
    </ligand>
</feature>
<evidence type="ECO:0000256" key="2">
    <source>
        <dbReference type="ARBA" id="ARBA00022723"/>
    </source>
</evidence>